<dbReference type="AlphaFoldDB" id="A0A5E4R245"/>
<dbReference type="Proteomes" id="UP000324832">
    <property type="component" value="Unassembled WGS sequence"/>
</dbReference>
<name>A0A5E4R245_9NEOP</name>
<dbReference type="EMBL" id="FZQP02006666">
    <property type="protein sequence ID" value="VVD03293.1"/>
    <property type="molecule type" value="Genomic_DNA"/>
</dbReference>
<sequence length="27" mass="3292">MCLRKRLKARYILFDRNSLARGRNLNL</sequence>
<accession>A0A5E4R245</accession>
<gene>
    <name evidence="1" type="ORF">LSINAPIS_LOCUS13312</name>
</gene>
<protein>
    <submittedName>
        <fullName evidence="1">Uncharacterized protein</fullName>
    </submittedName>
</protein>
<keyword evidence="2" id="KW-1185">Reference proteome</keyword>
<reference evidence="1 2" key="1">
    <citation type="submission" date="2017-07" db="EMBL/GenBank/DDBJ databases">
        <authorList>
            <person name="Talla V."/>
            <person name="Backstrom N."/>
        </authorList>
    </citation>
    <scope>NUCLEOTIDE SEQUENCE [LARGE SCALE GENOMIC DNA]</scope>
</reference>
<evidence type="ECO:0000313" key="1">
    <source>
        <dbReference type="EMBL" id="VVD03293.1"/>
    </source>
</evidence>
<evidence type="ECO:0000313" key="2">
    <source>
        <dbReference type="Proteomes" id="UP000324832"/>
    </source>
</evidence>
<proteinExistence type="predicted"/>
<organism evidence="1 2">
    <name type="scientific">Leptidea sinapis</name>
    <dbReference type="NCBI Taxonomy" id="189913"/>
    <lineage>
        <taxon>Eukaryota</taxon>
        <taxon>Metazoa</taxon>
        <taxon>Ecdysozoa</taxon>
        <taxon>Arthropoda</taxon>
        <taxon>Hexapoda</taxon>
        <taxon>Insecta</taxon>
        <taxon>Pterygota</taxon>
        <taxon>Neoptera</taxon>
        <taxon>Endopterygota</taxon>
        <taxon>Lepidoptera</taxon>
        <taxon>Glossata</taxon>
        <taxon>Ditrysia</taxon>
        <taxon>Papilionoidea</taxon>
        <taxon>Pieridae</taxon>
        <taxon>Dismorphiinae</taxon>
        <taxon>Leptidea</taxon>
    </lineage>
</organism>